<dbReference type="KEGG" id="ava:Ava_3570"/>
<protein>
    <submittedName>
        <fullName evidence="1">LmbE-like protein</fullName>
    </submittedName>
</protein>
<dbReference type="STRING" id="240292.Ava_3570"/>
<dbReference type="PANTHER" id="PTHR12993">
    <property type="entry name" value="N-ACETYLGLUCOSAMINYL-PHOSPHATIDYLINOSITOL DE-N-ACETYLASE-RELATED"/>
    <property type="match status" value="1"/>
</dbReference>
<dbReference type="InterPro" id="IPR024078">
    <property type="entry name" value="LmbE-like_dom_sf"/>
</dbReference>
<dbReference type="HOGENOM" id="CLU_049311_0_1_3"/>
<dbReference type="Proteomes" id="UP000002533">
    <property type="component" value="Chromosome"/>
</dbReference>
<name>Q3M760_TRIV2</name>
<dbReference type="InterPro" id="IPR003737">
    <property type="entry name" value="GlcNAc_PI_deacetylase-related"/>
</dbReference>
<organism evidence="1 2">
    <name type="scientific">Trichormus variabilis (strain ATCC 29413 / PCC 7937)</name>
    <name type="common">Anabaena variabilis</name>
    <dbReference type="NCBI Taxonomy" id="240292"/>
    <lineage>
        <taxon>Bacteria</taxon>
        <taxon>Bacillati</taxon>
        <taxon>Cyanobacteriota</taxon>
        <taxon>Cyanophyceae</taxon>
        <taxon>Nostocales</taxon>
        <taxon>Nostocaceae</taxon>
        <taxon>Trichormus</taxon>
    </lineage>
</organism>
<evidence type="ECO:0000313" key="2">
    <source>
        <dbReference type="Proteomes" id="UP000002533"/>
    </source>
</evidence>
<evidence type="ECO:0000313" key="1">
    <source>
        <dbReference type="EMBL" id="ABA23176.1"/>
    </source>
</evidence>
<dbReference type="GeneID" id="58726364"/>
<dbReference type="GO" id="GO:0016811">
    <property type="term" value="F:hydrolase activity, acting on carbon-nitrogen (but not peptide) bonds, in linear amides"/>
    <property type="evidence" value="ECO:0007669"/>
    <property type="project" value="TreeGrafter"/>
</dbReference>
<dbReference type="SUPFAM" id="SSF102588">
    <property type="entry name" value="LmbE-like"/>
    <property type="match status" value="1"/>
</dbReference>
<proteinExistence type="predicted"/>
<gene>
    <name evidence="1" type="ordered locus">Ava_3570</name>
</gene>
<reference evidence="2" key="1">
    <citation type="journal article" date="2014" name="Stand. Genomic Sci.">
        <title>Complete genome sequence of Anabaena variabilis ATCC 29413.</title>
        <authorList>
            <person name="Thiel T."/>
            <person name="Pratte B.S."/>
            <person name="Zhong J."/>
            <person name="Goodwin L."/>
            <person name="Copeland A."/>
            <person name="Lucas S."/>
            <person name="Han C."/>
            <person name="Pitluck S."/>
            <person name="Land M.L."/>
            <person name="Kyrpides N.C."/>
            <person name="Woyke T."/>
        </authorList>
    </citation>
    <scope>NUCLEOTIDE SEQUENCE [LARGE SCALE GENOMIC DNA]</scope>
    <source>
        <strain evidence="2">ATCC 29413 / PCC 7937</strain>
    </source>
</reference>
<accession>Q3M760</accession>
<dbReference type="PANTHER" id="PTHR12993:SF29">
    <property type="entry name" value="BLR3841 PROTEIN"/>
    <property type="match status" value="1"/>
</dbReference>
<dbReference type="EMBL" id="CP000117">
    <property type="protein sequence ID" value="ABA23176.1"/>
    <property type="molecule type" value="Genomic_DNA"/>
</dbReference>
<dbReference type="AlphaFoldDB" id="Q3M760"/>
<dbReference type="Gene3D" id="3.40.50.10320">
    <property type="entry name" value="LmbE-like"/>
    <property type="match status" value="1"/>
</dbReference>
<dbReference type="eggNOG" id="COG2120">
    <property type="taxonomic scope" value="Bacteria"/>
</dbReference>
<dbReference type="Pfam" id="PF02585">
    <property type="entry name" value="PIG-L"/>
    <property type="match status" value="1"/>
</dbReference>
<dbReference type="RefSeq" id="WP_011320282.1">
    <property type="nucleotide sequence ID" value="NC_007413.1"/>
</dbReference>
<sequence length="265" mass="30741">MEPKLSHKIYLKELGKLIPIVWLEKVQYIHSWLLLKWLLFCNSKPLLSNQKSAMIFSPHQDDETFGCGGMIAYKREHGIPVVVVFITDGKGSRSLDLDCQNQIVQTRKQEAISALGILGVESSHIHFLSKPDGCLPELSNEEHQQTIREISELIQHYQPEEIYVPHRKDCHRDHEATYNLVKTVIREANIPVEVFQYPVWLFWRAPLFILLKIQDIAAAYRFSITSVQDKKKRAIASYSSQIENLPRGFIKQFLNSHEIFFKSEL</sequence>